<protein>
    <recommendedName>
        <fullName evidence="3">Tumor necrosis factor alpha-induced protein 8-like protein 3</fullName>
    </recommendedName>
</protein>
<evidence type="ECO:0000313" key="2">
    <source>
        <dbReference type="Proteomes" id="UP000694402"/>
    </source>
</evidence>
<dbReference type="InterPro" id="IPR038355">
    <property type="entry name" value="TNFAIP8_sf"/>
</dbReference>
<dbReference type="Pfam" id="PF05527">
    <property type="entry name" value="TNFAIP8"/>
    <property type="match status" value="1"/>
</dbReference>
<reference evidence="1" key="3">
    <citation type="submission" date="2025-09" db="UniProtKB">
        <authorList>
            <consortium name="Ensembl"/>
        </authorList>
    </citation>
    <scope>IDENTIFICATION</scope>
</reference>
<dbReference type="InterPro" id="IPR008477">
    <property type="entry name" value="TNFAIP8-like"/>
</dbReference>
<dbReference type="AlphaFoldDB" id="A0AAZ3QBK9"/>
<evidence type="ECO:0000313" key="1">
    <source>
        <dbReference type="Ensembl" id="ENSOTSP00005126692.1"/>
    </source>
</evidence>
<dbReference type="PANTHER" id="PTHR12757">
    <property type="entry name" value="TUMOR NECROSIS FACTOR INDUCED PROTEIN"/>
    <property type="match status" value="1"/>
</dbReference>
<dbReference type="FunFam" id="1.20.1440.160:FF:000001">
    <property type="entry name" value="Tumor necrosis factor alpha-induced protein 8-like 1"/>
    <property type="match status" value="1"/>
</dbReference>
<accession>A0AAZ3QBK9</accession>
<name>A0AAZ3QBK9_ONCTS</name>
<gene>
    <name evidence="1" type="primary">LOC121844375</name>
</gene>
<dbReference type="GO" id="GO:0042981">
    <property type="term" value="P:regulation of apoptotic process"/>
    <property type="evidence" value="ECO:0007669"/>
    <property type="project" value="InterPro"/>
</dbReference>
<sequence>PSSPSLPHHPLLPISLSPSSTPLYLSPVTPPTSLFPLSPPSPSPPHLSLSFIYTSLSLSRYSPYLPLPPLSPTILSSPSLSPSSTPLSISLPLLPLSPSSPSLLSVLSSPSPHLPFLHPPLPNSLPLTPPLSPPPSYPPHLSLSFIYTSLYLSPVTPPTSLFLLSPPPSSPPHLSLSPPSPPYLPPPGQECFNSRSLALQAQKKILSKMATVAVANLLTDDVSSEILDELYKVSREFTKSKKEAHKIVKDVIKIALKIGILYRNHQFSPDELDTVERFKKKMNQAAMTAVSFYEVDYTFDHRILSELLLECRDLLHALVEQHLTLRSHTRIDHVFNHFAHGEFLAELYGDGEDYRLYLRKICNGINKLLDEGTL</sequence>
<dbReference type="GO" id="GO:0005737">
    <property type="term" value="C:cytoplasm"/>
    <property type="evidence" value="ECO:0007669"/>
    <property type="project" value="TreeGrafter"/>
</dbReference>
<keyword evidence="2" id="KW-1185">Reference proteome</keyword>
<organism evidence="1 2">
    <name type="scientific">Oncorhynchus tshawytscha</name>
    <name type="common">Chinook salmon</name>
    <name type="synonym">Salmo tshawytscha</name>
    <dbReference type="NCBI Taxonomy" id="74940"/>
    <lineage>
        <taxon>Eukaryota</taxon>
        <taxon>Metazoa</taxon>
        <taxon>Chordata</taxon>
        <taxon>Craniata</taxon>
        <taxon>Vertebrata</taxon>
        <taxon>Euteleostomi</taxon>
        <taxon>Actinopterygii</taxon>
        <taxon>Neopterygii</taxon>
        <taxon>Teleostei</taxon>
        <taxon>Protacanthopterygii</taxon>
        <taxon>Salmoniformes</taxon>
        <taxon>Salmonidae</taxon>
        <taxon>Salmoninae</taxon>
        <taxon>Oncorhynchus</taxon>
    </lineage>
</organism>
<dbReference type="Proteomes" id="UP000694402">
    <property type="component" value="Unassembled WGS sequence"/>
</dbReference>
<proteinExistence type="predicted"/>
<dbReference type="GeneTree" id="ENSGT00390000003488"/>
<dbReference type="Ensembl" id="ENSOTST00005180318.1">
    <property type="protein sequence ID" value="ENSOTSP00005126692.1"/>
    <property type="gene ID" value="ENSOTSG00005056176.1"/>
</dbReference>
<reference evidence="1" key="2">
    <citation type="submission" date="2025-08" db="UniProtKB">
        <authorList>
            <consortium name="Ensembl"/>
        </authorList>
    </citation>
    <scope>IDENTIFICATION</scope>
</reference>
<reference evidence="2" key="1">
    <citation type="journal article" date="2018" name="PLoS ONE">
        <title>Chinook salmon (Oncorhynchus tshawytscha) genome and transcriptome.</title>
        <authorList>
            <person name="Christensen K.A."/>
            <person name="Leong J.S."/>
            <person name="Sakhrani D."/>
            <person name="Biagi C.A."/>
            <person name="Minkley D.R."/>
            <person name="Withler R.E."/>
            <person name="Rondeau E.B."/>
            <person name="Koop B.F."/>
            <person name="Devlin R.H."/>
        </authorList>
    </citation>
    <scope>NUCLEOTIDE SEQUENCE [LARGE SCALE GENOMIC DNA]</scope>
</reference>
<evidence type="ECO:0008006" key="3">
    <source>
        <dbReference type="Google" id="ProtNLM"/>
    </source>
</evidence>
<dbReference type="PANTHER" id="PTHR12757:SF5">
    <property type="entry name" value="TUMOR NECROSIS FACTOR ALPHA-INDUCED PROTEIN 8-LIKE PROTEIN 3"/>
    <property type="match status" value="1"/>
</dbReference>
<dbReference type="Gene3D" id="1.20.1440.160">
    <property type="entry name" value="Tumor necrosis factor alpha-induced protein 8-like"/>
    <property type="match status" value="1"/>
</dbReference>